<reference evidence="7" key="1">
    <citation type="journal article" date="2021" name="Nat. Commun.">
        <title>Genetic determinants of endophytism in the Arabidopsis root mycobiome.</title>
        <authorList>
            <person name="Mesny F."/>
            <person name="Miyauchi S."/>
            <person name="Thiergart T."/>
            <person name="Pickel B."/>
            <person name="Atanasova L."/>
            <person name="Karlsson M."/>
            <person name="Huettel B."/>
            <person name="Barry K.W."/>
            <person name="Haridas S."/>
            <person name="Chen C."/>
            <person name="Bauer D."/>
            <person name="Andreopoulos W."/>
            <person name="Pangilinan J."/>
            <person name="LaButti K."/>
            <person name="Riley R."/>
            <person name="Lipzen A."/>
            <person name="Clum A."/>
            <person name="Drula E."/>
            <person name="Henrissat B."/>
            <person name="Kohler A."/>
            <person name="Grigoriev I.V."/>
            <person name="Martin F.M."/>
            <person name="Hacquard S."/>
        </authorList>
    </citation>
    <scope>NUCLEOTIDE SEQUENCE</scope>
    <source>
        <strain evidence="7">MPI-SDFR-AT-0073</strain>
    </source>
</reference>
<comment type="subcellular location">
    <subcellularLocation>
        <location evidence="1">Membrane</location>
        <topology evidence="1">Multi-pass membrane protein</topology>
    </subcellularLocation>
</comment>
<sequence>MLKIYESLICKQLFGHETDEDDAVCKSSPVQNELALLNSWKGTFDQLPGIALALLYGLAADRIGPKPVLLLALTGLMLEESFIRLISWCKILGLVPLRAICLTPIFQLIGSGPGIATSMAYSIITDTFPASQRASIYFLLAAAIFIGEILATPLSAFLMSRTPWLPSLAGIGCQVFGLVAAASVSETRPP</sequence>
<dbReference type="GeneID" id="70137407"/>
<keyword evidence="8" id="KW-1185">Reference proteome</keyword>
<gene>
    <name evidence="7" type="ORF">BKA67DRAFT_665185</name>
</gene>
<dbReference type="PANTHER" id="PTHR23507">
    <property type="entry name" value="ZGC:174356"/>
    <property type="match status" value="1"/>
</dbReference>
<dbReference type="PROSITE" id="PS50850">
    <property type="entry name" value="MFS"/>
    <property type="match status" value="1"/>
</dbReference>
<keyword evidence="2 5" id="KW-0812">Transmembrane</keyword>
<feature type="transmembrane region" description="Helical" evidence="5">
    <location>
        <begin position="164"/>
        <end position="184"/>
    </location>
</feature>
<dbReference type="InterPro" id="IPR011701">
    <property type="entry name" value="MFS"/>
</dbReference>
<evidence type="ECO:0000256" key="4">
    <source>
        <dbReference type="ARBA" id="ARBA00023136"/>
    </source>
</evidence>
<proteinExistence type="predicted"/>
<evidence type="ECO:0000256" key="1">
    <source>
        <dbReference type="ARBA" id="ARBA00004141"/>
    </source>
</evidence>
<accession>A0A9P8RF87</accession>
<dbReference type="SUPFAM" id="SSF103473">
    <property type="entry name" value="MFS general substrate transporter"/>
    <property type="match status" value="1"/>
</dbReference>
<dbReference type="AlphaFoldDB" id="A0A9P8RF87"/>
<keyword evidence="3 5" id="KW-1133">Transmembrane helix</keyword>
<feature type="transmembrane region" description="Helical" evidence="5">
    <location>
        <begin position="136"/>
        <end position="158"/>
    </location>
</feature>
<dbReference type="InterPro" id="IPR036259">
    <property type="entry name" value="MFS_trans_sf"/>
</dbReference>
<evidence type="ECO:0000313" key="8">
    <source>
        <dbReference type="Proteomes" id="UP000758603"/>
    </source>
</evidence>
<evidence type="ECO:0000256" key="5">
    <source>
        <dbReference type="SAM" id="Phobius"/>
    </source>
</evidence>
<feature type="transmembrane region" description="Helical" evidence="5">
    <location>
        <begin position="105"/>
        <end position="124"/>
    </location>
</feature>
<dbReference type="Pfam" id="PF07690">
    <property type="entry name" value="MFS_1"/>
    <property type="match status" value="1"/>
</dbReference>
<name>A0A9P8RF87_9PEZI</name>
<dbReference type="Proteomes" id="UP000758603">
    <property type="component" value="Unassembled WGS sequence"/>
</dbReference>
<evidence type="ECO:0000256" key="2">
    <source>
        <dbReference type="ARBA" id="ARBA00022692"/>
    </source>
</evidence>
<dbReference type="OrthoDB" id="194139at2759"/>
<dbReference type="PANTHER" id="PTHR23507:SF1">
    <property type="entry name" value="FI18259P1-RELATED"/>
    <property type="match status" value="1"/>
</dbReference>
<organism evidence="7 8">
    <name type="scientific">Truncatella angustata</name>
    <dbReference type="NCBI Taxonomy" id="152316"/>
    <lineage>
        <taxon>Eukaryota</taxon>
        <taxon>Fungi</taxon>
        <taxon>Dikarya</taxon>
        <taxon>Ascomycota</taxon>
        <taxon>Pezizomycotina</taxon>
        <taxon>Sordariomycetes</taxon>
        <taxon>Xylariomycetidae</taxon>
        <taxon>Amphisphaeriales</taxon>
        <taxon>Sporocadaceae</taxon>
        <taxon>Truncatella</taxon>
    </lineage>
</organism>
<evidence type="ECO:0000259" key="6">
    <source>
        <dbReference type="PROSITE" id="PS50850"/>
    </source>
</evidence>
<comment type="caution">
    <text evidence="7">The sequence shown here is derived from an EMBL/GenBank/DDBJ whole genome shotgun (WGS) entry which is preliminary data.</text>
</comment>
<dbReference type="GO" id="GO:0022857">
    <property type="term" value="F:transmembrane transporter activity"/>
    <property type="evidence" value="ECO:0007669"/>
    <property type="project" value="InterPro"/>
</dbReference>
<evidence type="ECO:0000256" key="3">
    <source>
        <dbReference type="ARBA" id="ARBA00022989"/>
    </source>
</evidence>
<dbReference type="GO" id="GO:0016020">
    <property type="term" value="C:membrane"/>
    <property type="evidence" value="ECO:0007669"/>
    <property type="project" value="UniProtKB-SubCell"/>
</dbReference>
<dbReference type="InterPro" id="IPR020846">
    <property type="entry name" value="MFS_dom"/>
</dbReference>
<protein>
    <recommendedName>
        <fullName evidence="6">Major facilitator superfamily (MFS) profile domain-containing protein</fullName>
    </recommendedName>
</protein>
<keyword evidence="4 5" id="KW-0472">Membrane</keyword>
<dbReference type="Gene3D" id="1.20.1250.20">
    <property type="entry name" value="MFS general substrate transporter like domains"/>
    <property type="match status" value="1"/>
</dbReference>
<evidence type="ECO:0000313" key="7">
    <source>
        <dbReference type="EMBL" id="KAH6643371.1"/>
    </source>
</evidence>
<dbReference type="RefSeq" id="XP_045951301.1">
    <property type="nucleotide sequence ID" value="XM_046108516.1"/>
</dbReference>
<feature type="domain" description="Major facilitator superfamily (MFS) profile" evidence="6">
    <location>
        <begin position="1"/>
        <end position="190"/>
    </location>
</feature>
<dbReference type="EMBL" id="JAGPXC010000013">
    <property type="protein sequence ID" value="KAH6643371.1"/>
    <property type="molecule type" value="Genomic_DNA"/>
</dbReference>